<dbReference type="EMBL" id="VBSB01000009">
    <property type="protein sequence ID" value="NTY60783.1"/>
    <property type="molecule type" value="Genomic_DNA"/>
</dbReference>
<feature type="transmembrane region" description="Helical" evidence="1">
    <location>
        <begin position="24"/>
        <end position="43"/>
    </location>
</feature>
<keyword evidence="1" id="KW-0472">Membrane</keyword>
<organism evidence="2 3">
    <name type="scientific">Mycolicibacterium sphagni</name>
    <dbReference type="NCBI Taxonomy" id="1786"/>
    <lineage>
        <taxon>Bacteria</taxon>
        <taxon>Bacillati</taxon>
        <taxon>Actinomycetota</taxon>
        <taxon>Actinomycetes</taxon>
        <taxon>Mycobacteriales</taxon>
        <taxon>Mycobacteriaceae</taxon>
        <taxon>Mycolicibacterium</taxon>
    </lineage>
</organism>
<evidence type="ECO:0000313" key="2">
    <source>
        <dbReference type="EMBL" id="NTY60783.1"/>
    </source>
</evidence>
<name>A0ABX2JVZ6_9MYCO</name>
<reference evidence="2 3" key="1">
    <citation type="submission" date="2019-05" db="EMBL/GenBank/DDBJ databases">
        <title>Mycolicibacterium sphagni ENV482 genome assembly.</title>
        <authorList>
            <person name="Chen W."/>
            <person name="Faulkner N.W."/>
            <person name="Hyman M.R."/>
        </authorList>
    </citation>
    <scope>NUCLEOTIDE SEQUENCE [LARGE SCALE GENOMIC DNA]</scope>
    <source>
        <strain evidence="2 3">ENV482</strain>
    </source>
</reference>
<keyword evidence="1" id="KW-1133">Transmembrane helix</keyword>
<gene>
    <name evidence="2" type="ORF">FEG63_14635</name>
</gene>
<proteinExistence type="predicted"/>
<evidence type="ECO:0000313" key="3">
    <source>
        <dbReference type="Proteomes" id="UP000708347"/>
    </source>
</evidence>
<comment type="caution">
    <text evidence="2">The sequence shown here is derived from an EMBL/GenBank/DDBJ whole genome shotgun (WGS) entry which is preliminary data.</text>
</comment>
<feature type="non-terminal residue" evidence="2">
    <location>
        <position position="1"/>
    </location>
</feature>
<protein>
    <submittedName>
        <fullName evidence="2">NADH-quinone oxidoreductase subunit M</fullName>
    </submittedName>
</protein>
<keyword evidence="1" id="KW-0812">Transmembrane</keyword>
<sequence>YQRMMTGPVAEGNETIRDLGKRELMVVAPLIALLIGLGVYPKIALDVINPAVAHTLSSIQQSDPAPTVAEGTHP</sequence>
<keyword evidence="3" id="KW-1185">Reference proteome</keyword>
<evidence type="ECO:0000256" key="1">
    <source>
        <dbReference type="SAM" id="Phobius"/>
    </source>
</evidence>
<dbReference type="Proteomes" id="UP000708347">
    <property type="component" value="Unassembled WGS sequence"/>
</dbReference>
<accession>A0ABX2JVZ6</accession>